<dbReference type="RefSeq" id="WP_143877974.1">
    <property type="nucleotide sequence ID" value="NZ_BAABLZ010000002.1"/>
</dbReference>
<dbReference type="GO" id="GO:0005886">
    <property type="term" value="C:plasma membrane"/>
    <property type="evidence" value="ECO:0007669"/>
    <property type="project" value="TreeGrafter"/>
</dbReference>
<dbReference type="InterPro" id="IPR008753">
    <property type="entry name" value="Peptidase_M13_N"/>
</dbReference>
<dbReference type="GO" id="GO:0046872">
    <property type="term" value="F:metal ion binding"/>
    <property type="evidence" value="ECO:0007669"/>
    <property type="project" value="UniProtKB-KW"/>
</dbReference>
<comment type="similarity">
    <text evidence="2">Belongs to the peptidase M13 family.</text>
</comment>
<dbReference type="InterPro" id="IPR018497">
    <property type="entry name" value="Peptidase_M13_C"/>
</dbReference>
<name>A0A516V1R7_9GAMM</name>
<evidence type="ECO:0000259" key="9">
    <source>
        <dbReference type="Pfam" id="PF01431"/>
    </source>
</evidence>
<gene>
    <name evidence="11" type="ORF">FNZ56_00425</name>
</gene>
<evidence type="ECO:0000313" key="11">
    <source>
        <dbReference type="EMBL" id="QDQ72458.1"/>
    </source>
</evidence>
<feature type="signal peptide" evidence="8">
    <location>
        <begin position="1"/>
        <end position="25"/>
    </location>
</feature>
<evidence type="ECO:0000259" key="10">
    <source>
        <dbReference type="Pfam" id="PF05649"/>
    </source>
</evidence>
<dbReference type="Pfam" id="PF05649">
    <property type="entry name" value="Peptidase_M13_N"/>
    <property type="match status" value="1"/>
</dbReference>
<keyword evidence="6" id="KW-0862">Zinc</keyword>
<dbReference type="InterPro" id="IPR000718">
    <property type="entry name" value="Peptidase_M13"/>
</dbReference>
<keyword evidence="4" id="KW-0479">Metal-binding</keyword>
<dbReference type="EMBL" id="CP041742">
    <property type="protein sequence ID" value="QDQ72458.1"/>
    <property type="molecule type" value="Genomic_DNA"/>
</dbReference>
<proteinExistence type="inferred from homology"/>
<comment type="cofactor">
    <cofactor evidence="1">
        <name>Zn(2+)</name>
        <dbReference type="ChEBI" id="CHEBI:29105"/>
    </cofactor>
</comment>
<dbReference type="AlphaFoldDB" id="A0A516V1R7"/>
<keyword evidence="7" id="KW-0482">Metalloprotease</keyword>
<keyword evidence="8" id="KW-0732">Signal</keyword>
<keyword evidence="3" id="KW-0645">Protease</keyword>
<dbReference type="GO" id="GO:0004222">
    <property type="term" value="F:metalloendopeptidase activity"/>
    <property type="evidence" value="ECO:0007669"/>
    <property type="project" value="InterPro"/>
</dbReference>
<dbReference type="PANTHER" id="PTHR11733:SF167">
    <property type="entry name" value="FI17812P1-RELATED"/>
    <property type="match status" value="1"/>
</dbReference>
<evidence type="ECO:0000256" key="4">
    <source>
        <dbReference type="ARBA" id="ARBA00022723"/>
    </source>
</evidence>
<dbReference type="SUPFAM" id="SSF55486">
    <property type="entry name" value="Metalloproteases ('zincins'), catalytic domain"/>
    <property type="match status" value="1"/>
</dbReference>
<dbReference type="GO" id="GO:0016485">
    <property type="term" value="P:protein processing"/>
    <property type="evidence" value="ECO:0007669"/>
    <property type="project" value="TreeGrafter"/>
</dbReference>
<dbReference type="CDD" id="cd08662">
    <property type="entry name" value="M13"/>
    <property type="match status" value="1"/>
</dbReference>
<keyword evidence="12" id="KW-1185">Reference proteome</keyword>
<evidence type="ECO:0000256" key="3">
    <source>
        <dbReference type="ARBA" id="ARBA00022670"/>
    </source>
</evidence>
<evidence type="ECO:0000313" key="12">
    <source>
        <dbReference type="Proteomes" id="UP000315891"/>
    </source>
</evidence>
<dbReference type="OrthoDB" id="9775677at2"/>
<evidence type="ECO:0000256" key="7">
    <source>
        <dbReference type="ARBA" id="ARBA00023049"/>
    </source>
</evidence>
<dbReference type="InterPro" id="IPR024079">
    <property type="entry name" value="MetalloPept_cat_dom_sf"/>
</dbReference>
<evidence type="ECO:0000256" key="2">
    <source>
        <dbReference type="ARBA" id="ARBA00007357"/>
    </source>
</evidence>
<feature type="chain" id="PRO_5021851616" evidence="8">
    <location>
        <begin position="26"/>
        <end position="681"/>
    </location>
</feature>
<feature type="domain" description="Peptidase M13 N-terminal" evidence="10">
    <location>
        <begin position="44"/>
        <end position="423"/>
    </location>
</feature>
<accession>A0A516V1R7</accession>
<sequence length="681" mass="76086">MRRTKSFFRIALLSAALAFATGAIAADVPQPDFLASHMDTSVDPGVDFFEYANGAWLKAHPIPASESGWGIGNEVGEELYARLRTISENAAKAQAEAGSDQQKIGDFWSTAMDTAKADRLGAHPLDAELARIDAIDSVQGVLDTVFAFKPIGVRGLFGIGIGQDDKDSATMAVQVRQGGLGLPERDFYFNKEAGVAKIRAEYVDHIARSFELLGRDAKSARASAEQVMAFETALAQSSRKLEDLRDPEKNYNKMAMAELTAKYTPSIDWTARLAAWGLKPDYILVGQPEFLAAEDKLLQSTPLPVLKDYLRYHLVDDYSPYLSSAFDAENFRFHGQAMSGKKEQRPRWKRVIDEENDAMGMVLGRIFVKDYFPESSKQRYSALVEAIRSTFHDRIERLDWMGADTKTKALAKLAAVTPKVGYPDKWKDYSALEVGRDSYAANVMDAQRWQFQDNLAKFGKPVDRTEWDMTPQTYNAYYNPSNNEIVLPAAIFMVPGVADAQVDDAVAYGYVAASTIGHEITHGFDDEGRQYDAQGNLSGWWTKEDAERFNAAAQKMVDQFDAYEPIKGLHINGKASLGENIADYGGILLGLEAFEKTEQYKQGKEIGGLTPLQRYFLGYSLGWLYQQREEVLRTRLLSDVHAPAKWRVLGPMSNIPEFYQAFGVKPGQPMWRAPQDRVHIW</sequence>
<dbReference type="PRINTS" id="PR00786">
    <property type="entry name" value="NEPRILYSIN"/>
</dbReference>
<keyword evidence="5" id="KW-0378">Hydrolase</keyword>
<evidence type="ECO:0000256" key="5">
    <source>
        <dbReference type="ARBA" id="ARBA00022801"/>
    </source>
</evidence>
<dbReference type="InterPro" id="IPR042089">
    <property type="entry name" value="Peptidase_M13_dom_2"/>
</dbReference>
<dbReference type="Gene3D" id="3.40.390.10">
    <property type="entry name" value="Collagenase (Catalytic Domain)"/>
    <property type="match status" value="1"/>
</dbReference>
<dbReference type="Gene3D" id="1.10.1380.10">
    <property type="entry name" value="Neutral endopeptidase , domain2"/>
    <property type="match status" value="1"/>
</dbReference>
<dbReference type="Proteomes" id="UP000315891">
    <property type="component" value="Chromosome"/>
</dbReference>
<evidence type="ECO:0000256" key="6">
    <source>
        <dbReference type="ARBA" id="ARBA00022833"/>
    </source>
</evidence>
<evidence type="ECO:0000256" key="8">
    <source>
        <dbReference type="SAM" id="SignalP"/>
    </source>
</evidence>
<evidence type="ECO:0000256" key="1">
    <source>
        <dbReference type="ARBA" id="ARBA00001947"/>
    </source>
</evidence>
<reference evidence="11 12" key="1">
    <citation type="submission" date="2019-07" db="EMBL/GenBank/DDBJ databases">
        <title>Lysobacter weifangensis sp. nov., isolated from bensulfuron-methyl contaminated farmland soil.</title>
        <authorList>
            <person name="Zhao H."/>
        </authorList>
    </citation>
    <scope>NUCLEOTIDE SEQUENCE [LARGE SCALE GENOMIC DNA]</scope>
    <source>
        <strain evidence="11 12">CC-Bw-6</strain>
    </source>
</reference>
<organism evidence="11 12">
    <name type="scientific">Pseudoluteimonas lycopersici</name>
    <dbReference type="NCBI Taxonomy" id="1324796"/>
    <lineage>
        <taxon>Bacteria</taxon>
        <taxon>Pseudomonadati</taxon>
        <taxon>Pseudomonadota</taxon>
        <taxon>Gammaproteobacteria</taxon>
        <taxon>Lysobacterales</taxon>
        <taxon>Lysobacteraceae</taxon>
        <taxon>Pseudoluteimonas</taxon>
    </lineage>
</organism>
<feature type="domain" description="Peptidase M13 C-terminal" evidence="9">
    <location>
        <begin position="475"/>
        <end position="678"/>
    </location>
</feature>
<dbReference type="Pfam" id="PF01431">
    <property type="entry name" value="Peptidase_M13"/>
    <property type="match status" value="1"/>
</dbReference>
<dbReference type="PROSITE" id="PS51885">
    <property type="entry name" value="NEPRILYSIN"/>
    <property type="match status" value="1"/>
</dbReference>
<dbReference type="PANTHER" id="PTHR11733">
    <property type="entry name" value="ZINC METALLOPROTEASE FAMILY M13 NEPRILYSIN-RELATED"/>
    <property type="match status" value="1"/>
</dbReference>
<protein>
    <submittedName>
        <fullName evidence="11">M13 family metallopeptidase</fullName>
    </submittedName>
</protein>